<keyword evidence="1" id="KW-0645">Protease</keyword>
<organism evidence="5 6">
    <name type="scientific">Geodia barretti</name>
    <name type="common">Barrett's horny sponge</name>
    <dbReference type="NCBI Taxonomy" id="519541"/>
    <lineage>
        <taxon>Eukaryota</taxon>
        <taxon>Metazoa</taxon>
        <taxon>Porifera</taxon>
        <taxon>Demospongiae</taxon>
        <taxon>Heteroscleromorpha</taxon>
        <taxon>Tetractinellida</taxon>
        <taxon>Astrophorina</taxon>
        <taxon>Geodiidae</taxon>
        <taxon>Geodia</taxon>
    </lineage>
</organism>
<gene>
    <name evidence="5" type="ORF">GBAR_LOCUS5922</name>
</gene>
<dbReference type="Proteomes" id="UP001174909">
    <property type="component" value="Unassembled WGS sequence"/>
</dbReference>
<evidence type="ECO:0000259" key="4">
    <source>
        <dbReference type="PROSITE" id="PS51829"/>
    </source>
</evidence>
<dbReference type="GO" id="GO:0000139">
    <property type="term" value="C:Golgi membrane"/>
    <property type="evidence" value="ECO:0007669"/>
    <property type="project" value="TreeGrafter"/>
</dbReference>
<evidence type="ECO:0000256" key="3">
    <source>
        <dbReference type="ARBA" id="ARBA00022825"/>
    </source>
</evidence>
<comment type="caution">
    <text evidence="5">The sequence shown here is derived from an EMBL/GenBank/DDBJ whole genome shotgun (WGS) entry which is preliminary data.</text>
</comment>
<name>A0AA35RDE8_GEOBA</name>
<dbReference type="SUPFAM" id="SSF57196">
    <property type="entry name" value="EGF/Laminin"/>
    <property type="match status" value="1"/>
</dbReference>
<dbReference type="PROSITE" id="PS51829">
    <property type="entry name" value="P_HOMO_B"/>
    <property type="match status" value="1"/>
</dbReference>
<proteinExistence type="predicted"/>
<reference evidence="5" key="1">
    <citation type="submission" date="2023-03" db="EMBL/GenBank/DDBJ databases">
        <authorList>
            <person name="Steffen K."/>
            <person name="Cardenas P."/>
        </authorList>
    </citation>
    <scope>NUCLEOTIDE SEQUENCE</scope>
</reference>
<dbReference type="GO" id="GO:0004252">
    <property type="term" value="F:serine-type endopeptidase activity"/>
    <property type="evidence" value="ECO:0007669"/>
    <property type="project" value="InterPro"/>
</dbReference>
<evidence type="ECO:0000313" key="5">
    <source>
        <dbReference type="EMBL" id="CAI8008658.1"/>
    </source>
</evidence>
<evidence type="ECO:0000313" key="6">
    <source>
        <dbReference type="Proteomes" id="UP001174909"/>
    </source>
</evidence>
<keyword evidence="2" id="KW-0378">Hydrolase</keyword>
<dbReference type="EMBL" id="CASHTH010000884">
    <property type="protein sequence ID" value="CAI8008658.1"/>
    <property type="molecule type" value="Genomic_DNA"/>
</dbReference>
<evidence type="ECO:0000256" key="2">
    <source>
        <dbReference type="ARBA" id="ARBA00022801"/>
    </source>
</evidence>
<protein>
    <submittedName>
        <fullName evidence="5">Proprotein convertase subtilisin/kexin type 6</fullName>
    </submittedName>
</protein>
<dbReference type="GO" id="GO:0005802">
    <property type="term" value="C:trans-Golgi network"/>
    <property type="evidence" value="ECO:0007669"/>
    <property type="project" value="TreeGrafter"/>
</dbReference>
<accession>A0AA35RDE8</accession>
<dbReference type="InterPro" id="IPR002884">
    <property type="entry name" value="P_dom"/>
</dbReference>
<keyword evidence="3" id="KW-0720">Serine protease</keyword>
<dbReference type="PANTHER" id="PTHR42884">
    <property type="entry name" value="PROPROTEIN CONVERTASE SUBTILISIN/KEXIN-RELATED"/>
    <property type="match status" value="1"/>
</dbReference>
<evidence type="ECO:0000256" key="1">
    <source>
        <dbReference type="ARBA" id="ARBA00022670"/>
    </source>
</evidence>
<keyword evidence="6" id="KW-1185">Reference proteome</keyword>
<dbReference type="PANTHER" id="PTHR42884:SF14">
    <property type="entry name" value="NEUROENDOCRINE CONVERTASE 1"/>
    <property type="match status" value="1"/>
</dbReference>
<dbReference type="Gene3D" id="2.10.25.10">
    <property type="entry name" value="Laminin"/>
    <property type="match status" value="1"/>
</dbReference>
<dbReference type="SUPFAM" id="SSF49785">
    <property type="entry name" value="Galactose-binding domain-like"/>
    <property type="match status" value="1"/>
</dbReference>
<feature type="domain" description="P/Homo B" evidence="4">
    <location>
        <begin position="1"/>
        <end position="114"/>
    </location>
</feature>
<dbReference type="AlphaFoldDB" id="A0AA35RDE8"/>
<sequence>MGKMNYSGSIQYLEHVVVRISVEALGGIGRGDIHIELISPSATLSVLLKRRLLDRAEINGGQTAYVDWPFMSVMFWGEDPAGQWTLSIMSVNPYIDGVVNVASNCLFDNGGCEQICIDTYLSNECDCEVGYVLDYNGTSCSPEPVELAFTGDTPMVTGHNVSVQIYASPPRHLRCQLISRDAPGMPIRTAEEICSSGEVVFQNVPVGEHRVRVIAGNGDAVIRSHLILMPHSPFFCSLNAINRGITKDYYNGTAYYTIEWRAIGDDVGFLCDFGIPEYAAKCSSPYTFPATDGVTRVKVLPDPEKCRGMRSPYVFKLD</sequence>
<dbReference type="Gene3D" id="2.60.120.260">
    <property type="entry name" value="Galactose-binding domain-like"/>
    <property type="match status" value="1"/>
</dbReference>
<dbReference type="GO" id="GO:0016485">
    <property type="term" value="P:protein processing"/>
    <property type="evidence" value="ECO:0007669"/>
    <property type="project" value="TreeGrafter"/>
</dbReference>
<dbReference type="Pfam" id="PF01483">
    <property type="entry name" value="P_proprotein"/>
    <property type="match status" value="1"/>
</dbReference>
<dbReference type="InterPro" id="IPR008979">
    <property type="entry name" value="Galactose-bd-like_sf"/>
</dbReference>